<dbReference type="SUPFAM" id="SSF48452">
    <property type="entry name" value="TPR-like"/>
    <property type="match status" value="1"/>
</dbReference>
<protein>
    <submittedName>
        <fullName evidence="1">Uncharacterized protein</fullName>
    </submittedName>
</protein>
<evidence type="ECO:0000313" key="1">
    <source>
        <dbReference type="EMBL" id="VEL29018.1"/>
    </source>
</evidence>
<reference evidence="1" key="1">
    <citation type="submission" date="2018-11" db="EMBL/GenBank/DDBJ databases">
        <authorList>
            <consortium name="Pathogen Informatics"/>
        </authorList>
    </citation>
    <scope>NUCLEOTIDE SEQUENCE</scope>
</reference>
<comment type="caution">
    <text evidence="1">The sequence shown here is derived from an EMBL/GenBank/DDBJ whole genome shotgun (WGS) entry which is preliminary data.</text>
</comment>
<gene>
    <name evidence="1" type="ORF">PXEA_LOCUS22458</name>
</gene>
<keyword evidence="2" id="KW-1185">Reference proteome</keyword>
<dbReference type="OrthoDB" id="6252937at2759"/>
<dbReference type="InterPro" id="IPR011990">
    <property type="entry name" value="TPR-like_helical_dom_sf"/>
</dbReference>
<proteinExistence type="predicted"/>
<accession>A0A3S5AUU0</accession>
<dbReference type="AlphaFoldDB" id="A0A3S5AUU0"/>
<evidence type="ECO:0000313" key="2">
    <source>
        <dbReference type="Proteomes" id="UP000784294"/>
    </source>
</evidence>
<name>A0A3S5AUU0_9PLAT</name>
<dbReference type="Proteomes" id="UP000784294">
    <property type="component" value="Unassembled WGS sequence"/>
</dbReference>
<dbReference type="EMBL" id="CAAALY010099646">
    <property type="protein sequence ID" value="VEL29018.1"/>
    <property type="molecule type" value="Genomic_DNA"/>
</dbReference>
<sequence>MFSTLKCQTSALGHTLITGKCQNRVGQAEAGCNLAFILATDGQTSRARLQYALAREAAHDADLPIIELQACEALAALELYRGRHQRAASYLHAAITLCPAIAAKKSPQIRQVPHADKNIQTSLSKVFGLEMVRKGNGHLIPRWLRPNGMEIRILKTRTAIFAFGNEALPAWNMQQTLELESFGIIKDQVYTP</sequence>
<organism evidence="1 2">
    <name type="scientific">Protopolystoma xenopodis</name>
    <dbReference type="NCBI Taxonomy" id="117903"/>
    <lineage>
        <taxon>Eukaryota</taxon>
        <taxon>Metazoa</taxon>
        <taxon>Spiralia</taxon>
        <taxon>Lophotrochozoa</taxon>
        <taxon>Platyhelminthes</taxon>
        <taxon>Monogenea</taxon>
        <taxon>Polyopisthocotylea</taxon>
        <taxon>Polystomatidea</taxon>
        <taxon>Polystomatidae</taxon>
        <taxon>Protopolystoma</taxon>
    </lineage>
</organism>